<accession>A0A7S4A5G2</accession>
<dbReference type="EMBL" id="HBIW01022956">
    <property type="protein sequence ID" value="CAE0704358.1"/>
    <property type="molecule type" value="Transcribed_RNA"/>
</dbReference>
<reference evidence="2" key="1">
    <citation type="submission" date="2021-01" db="EMBL/GenBank/DDBJ databases">
        <authorList>
            <person name="Corre E."/>
            <person name="Pelletier E."/>
            <person name="Niang G."/>
            <person name="Scheremetjew M."/>
            <person name="Finn R."/>
            <person name="Kale V."/>
            <person name="Holt S."/>
            <person name="Cochrane G."/>
            <person name="Meng A."/>
            <person name="Brown T."/>
            <person name="Cohen L."/>
        </authorList>
    </citation>
    <scope>NUCLEOTIDE SEQUENCE</scope>
    <source>
        <strain evidence="2">CCMP1756</strain>
    </source>
</reference>
<dbReference type="InterPro" id="IPR036871">
    <property type="entry name" value="PX_dom_sf"/>
</dbReference>
<feature type="domain" description="PX" evidence="1">
    <location>
        <begin position="60"/>
        <end position="184"/>
    </location>
</feature>
<protein>
    <recommendedName>
        <fullName evidence="1">PX domain-containing protein</fullName>
    </recommendedName>
</protein>
<gene>
    <name evidence="2" type="ORF">PCAL00307_LOCUS19806</name>
    <name evidence="3" type="ORF">PECAL_3P15800</name>
</gene>
<dbReference type="PROSITE" id="PS50195">
    <property type="entry name" value="PX"/>
    <property type="match status" value="1"/>
</dbReference>
<dbReference type="InterPro" id="IPR001683">
    <property type="entry name" value="PX_dom"/>
</dbReference>
<organism evidence="2">
    <name type="scientific">Pelagomonas calceolata</name>
    <dbReference type="NCBI Taxonomy" id="35677"/>
    <lineage>
        <taxon>Eukaryota</taxon>
        <taxon>Sar</taxon>
        <taxon>Stramenopiles</taxon>
        <taxon>Ochrophyta</taxon>
        <taxon>Pelagophyceae</taxon>
        <taxon>Pelagomonadales</taxon>
        <taxon>Pelagomonadaceae</taxon>
        <taxon>Pelagomonas</taxon>
    </lineage>
</organism>
<dbReference type="SUPFAM" id="SSF64268">
    <property type="entry name" value="PX domain"/>
    <property type="match status" value="1"/>
</dbReference>
<dbReference type="SMART" id="SM00312">
    <property type="entry name" value="PX"/>
    <property type="match status" value="1"/>
</dbReference>
<evidence type="ECO:0000313" key="2">
    <source>
        <dbReference type="EMBL" id="CAE0704358.1"/>
    </source>
</evidence>
<reference evidence="3" key="2">
    <citation type="submission" date="2021-11" db="EMBL/GenBank/DDBJ databases">
        <authorList>
            <consortium name="Genoscope - CEA"/>
            <person name="William W."/>
        </authorList>
    </citation>
    <scope>NUCLEOTIDE SEQUENCE</scope>
</reference>
<dbReference type="OrthoDB" id="10254720at2759"/>
<evidence type="ECO:0000313" key="4">
    <source>
        <dbReference type="Proteomes" id="UP000789595"/>
    </source>
</evidence>
<dbReference type="Proteomes" id="UP000789595">
    <property type="component" value="Unassembled WGS sequence"/>
</dbReference>
<dbReference type="CDD" id="cd06093">
    <property type="entry name" value="PX_domain"/>
    <property type="match status" value="1"/>
</dbReference>
<dbReference type="EMBL" id="CAKKNE010000003">
    <property type="protein sequence ID" value="CAH0371629.1"/>
    <property type="molecule type" value="Genomic_DNA"/>
</dbReference>
<proteinExistence type="predicted"/>
<dbReference type="Gene3D" id="3.30.1520.10">
    <property type="entry name" value="Phox-like domain"/>
    <property type="match status" value="1"/>
</dbReference>
<name>A0A7S4A5G2_9STRA</name>
<dbReference type="GO" id="GO:0035091">
    <property type="term" value="F:phosphatidylinositol binding"/>
    <property type="evidence" value="ECO:0007669"/>
    <property type="project" value="InterPro"/>
</dbReference>
<sequence>MAAWQPEEMNSLYCHVMAHAEKFADVTCDGGAEAFNRELLQDAANNDEEVVETPISIEVIDAVAKKEPGFVAGFGDKVHVEFVVALKRGSQLKTVGKRYSELEEFHAVLLSHNLVDRLQAPPFPEKQTFRDSWYKFDATDVNSDFVRNRRVALDQYLRNLFGTFPTLFHEPCAIAFFGIEEFEFEAAKEVSQQTAARAERVRKAQEANIAPIEPVPQQKEEGVVDV</sequence>
<evidence type="ECO:0000313" key="3">
    <source>
        <dbReference type="EMBL" id="CAH0371629.1"/>
    </source>
</evidence>
<dbReference type="AlphaFoldDB" id="A0A7S4A5G2"/>
<keyword evidence="4" id="KW-1185">Reference proteome</keyword>
<dbReference type="Pfam" id="PF00787">
    <property type="entry name" value="PX"/>
    <property type="match status" value="1"/>
</dbReference>
<evidence type="ECO:0000259" key="1">
    <source>
        <dbReference type="PROSITE" id="PS50195"/>
    </source>
</evidence>